<proteinExistence type="predicted"/>
<reference evidence="1 2" key="1">
    <citation type="submission" date="2014-04" db="EMBL/GenBank/DDBJ databases">
        <authorList>
            <consortium name="DOE Joint Genome Institute"/>
            <person name="Kuo A."/>
            <person name="Tarkka M."/>
            <person name="Buscot F."/>
            <person name="Kohler A."/>
            <person name="Nagy L.G."/>
            <person name="Floudas D."/>
            <person name="Copeland A."/>
            <person name="Barry K.W."/>
            <person name="Cichocki N."/>
            <person name="Veneault-Fourrey C."/>
            <person name="LaButti K."/>
            <person name="Lindquist E.A."/>
            <person name="Lipzen A."/>
            <person name="Lundell T."/>
            <person name="Morin E."/>
            <person name="Murat C."/>
            <person name="Sun H."/>
            <person name="Tunlid A."/>
            <person name="Henrissat B."/>
            <person name="Grigoriev I.V."/>
            <person name="Hibbett D.S."/>
            <person name="Martin F."/>
            <person name="Nordberg H.P."/>
            <person name="Cantor M.N."/>
            <person name="Hua S.X."/>
        </authorList>
    </citation>
    <scope>NUCLEOTIDE SEQUENCE [LARGE SCALE GENOMIC DNA]</scope>
    <source>
        <strain evidence="1 2">F 1598</strain>
    </source>
</reference>
<protein>
    <submittedName>
        <fullName evidence="1">Uncharacterized protein</fullName>
    </submittedName>
</protein>
<name>A0A0C3GDE4_PILCF</name>
<organism evidence="1 2">
    <name type="scientific">Piloderma croceum (strain F 1598)</name>
    <dbReference type="NCBI Taxonomy" id="765440"/>
    <lineage>
        <taxon>Eukaryota</taxon>
        <taxon>Fungi</taxon>
        <taxon>Dikarya</taxon>
        <taxon>Basidiomycota</taxon>
        <taxon>Agaricomycotina</taxon>
        <taxon>Agaricomycetes</taxon>
        <taxon>Agaricomycetidae</taxon>
        <taxon>Atheliales</taxon>
        <taxon>Atheliaceae</taxon>
        <taxon>Piloderma</taxon>
    </lineage>
</organism>
<dbReference type="AlphaFoldDB" id="A0A0C3GDE4"/>
<dbReference type="Proteomes" id="UP000054166">
    <property type="component" value="Unassembled WGS sequence"/>
</dbReference>
<dbReference type="HOGENOM" id="CLU_2414065_0_0_1"/>
<dbReference type="EMBL" id="KN832974">
    <property type="protein sequence ID" value="KIM89729.1"/>
    <property type="molecule type" value="Genomic_DNA"/>
</dbReference>
<evidence type="ECO:0000313" key="2">
    <source>
        <dbReference type="Proteomes" id="UP000054166"/>
    </source>
</evidence>
<evidence type="ECO:0000313" key="1">
    <source>
        <dbReference type="EMBL" id="KIM89729.1"/>
    </source>
</evidence>
<keyword evidence="2" id="KW-1185">Reference proteome</keyword>
<accession>A0A0C3GDE4</accession>
<dbReference type="InParanoid" id="A0A0C3GDE4"/>
<sequence>MKPKTEGQSSFTVVALAEDLAGTTVVVSSEPLGFERLSLFSPLLASGERARFLEVLRDEAAALVDRAFLIGPGGMFPPLNNWSPVRTDLIQT</sequence>
<gene>
    <name evidence="1" type="ORF">PILCRDRAFT_812529</name>
</gene>
<reference evidence="2" key="2">
    <citation type="submission" date="2015-01" db="EMBL/GenBank/DDBJ databases">
        <title>Evolutionary Origins and Diversification of the Mycorrhizal Mutualists.</title>
        <authorList>
            <consortium name="DOE Joint Genome Institute"/>
            <consortium name="Mycorrhizal Genomics Consortium"/>
            <person name="Kohler A."/>
            <person name="Kuo A."/>
            <person name="Nagy L.G."/>
            <person name="Floudas D."/>
            <person name="Copeland A."/>
            <person name="Barry K.W."/>
            <person name="Cichocki N."/>
            <person name="Veneault-Fourrey C."/>
            <person name="LaButti K."/>
            <person name="Lindquist E.A."/>
            <person name="Lipzen A."/>
            <person name="Lundell T."/>
            <person name="Morin E."/>
            <person name="Murat C."/>
            <person name="Riley R."/>
            <person name="Ohm R."/>
            <person name="Sun H."/>
            <person name="Tunlid A."/>
            <person name="Henrissat B."/>
            <person name="Grigoriev I.V."/>
            <person name="Hibbett D.S."/>
            <person name="Martin F."/>
        </authorList>
    </citation>
    <scope>NUCLEOTIDE SEQUENCE [LARGE SCALE GENOMIC DNA]</scope>
    <source>
        <strain evidence="2">F 1598</strain>
    </source>
</reference>